<dbReference type="InterPro" id="IPR002355">
    <property type="entry name" value="Cu_oxidase_Cu_BS"/>
</dbReference>
<comment type="subcellular location">
    <subcellularLocation>
        <location evidence="2">Secreted</location>
    </subcellularLocation>
</comment>
<evidence type="ECO:0000256" key="3">
    <source>
        <dbReference type="ARBA" id="ARBA00010609"/>
    </source>
</evidence>
<comment type="cofactor">
    <cofactor evidence="1">
        <name>Cu cation</name>
        <dbReference type="ChEBI" id="CHEBI:23378"/>
    </cofactor>
</comment>
<dbReference type="Pfam" id="PF00394">
    <property type="entry name" value="Cu-oxidase"/>
    <property type="match status" value="1"/>
</dbReference>
<evidence type="ECO:0000256" key="4">
    <source>
        <dbReference type="ARBA" id="ARBA00022525"/>
    </source>
</evidence>
<keyword evidence="7" id="KW-0560">Oxidoreductase</keyword>
<keyword evidence="8" id="KW-0186">Copper</keyword>
<dbReference type="PANTHER" id="PTHR11709">
    <property type="entry name" value="MULTI-COPPER OXIDASE"/>
    <property type="match status" value="1"/>
</dbReference>
<dbReference type="InterPro" id="IPR011706">
    <property type="entry name" value="Cu-oxidase_C"/>
</dbReference>
<dbReference type="Proteomes" id="UP000288805">
    <property type="component" value="Unassembled WGS sequence"/>
</dbReference>
<keyword evidence="9" id="KW-0325">Glycoprotein</keyword>
<gene>
    <name evidence="13" type="primary">ASO_3</name>
    <name evidence="13" type="ORF">CK203_066902</name>
</gene>
<evidence type="ECO:0000256" key="9">
    <source>
        <dbReference type="ARBA" id="ARBA00023180"/>
    </source>
</evidence>
<evidence type="ECO:0000256" key="8">
    <source>
        <dbReference type="ARBA" id="ARBA00023008"/>
    </source>
</evidence>
<sequence>MVIAINGQSPGPTILAEEGDTVIVELTNGLLTGNVAIHWHGMRHIGTPWFDETEGVTQCPILPGDTFTYEYKMDRPGLIYTMLITECKEKLGCMDRFVCRLLVGRLSPFPMTTTGASSSLTGTIIPLMNKPWACPPFLLTGSGSLSPFSFKEKEDTTAPYYSGETYSVLVKADQDPSRNYWVTISVVSRNNTVTPPGLAIFNYYPNHPKKSPPTIPPAGSLWNDVEPRLNQSRAIKAHHDYIVPPPHTSGRVIVFLNTQNKINGYVRWSVNNGSFNFPHTPYLIALKENITGAFDPTPHPNGYDFVNYDIYNVANNTNATSSNSIYRLQFNTTVDIILQNANTVNTNNSETHPWHLHGHNFWVLGYGEGTWAFHCHIESHFYLGMGVVLKKGWRGWESCLHL</sequence>
<dbReference type="SUPFAM" id="SSF49503">
    <property type="entry name" value="Cupredoxins"/>
    <property type="match status" value="3"/>
</dbReference>
<evidence type="ECO:0000313" key="14">
    <source>
        <dbReference type="Proteomes" id="UP000288805"/>
    </source>
</evidence>
<evidence type="ECO:0000256" key="6">
    <source>
        <dbReference type="ARBA" id="ARBA00022737"/>
    </source>
</evidence>
<comment type="caution">
    <text evidence="13">The sequence shown here is derived from an EMBL/GenBank/DDBJ whole genome shotgun (WGS) entry which is preliminary data.</text>
</comment>
<dbReference type="InterPro" id="IPR001117">
    <property type="entry name" value="Cu-oxidase_2nd"/>
</dbReference>
<dbReference type="PROSITE" id="PS00080">
    <property type="entry name" value="MULTICOPPER_OXIDASE2"/>
    <property type="match status" value="1"/>
</dbReference>
<dbReference type="Pfam" id="PF07731">
    <property type="entry name" value="Cu-oxidase_2"/>
    <property type="match status" value="1"/>
</dbReference>
<protein>
    <submittedName>
        <fullName evidence="13">L-ascorbate oxidase</fullName>
    </submittedName>
</protein>
<keyword evidence="4" id="KW-0964">Secreted</keyword>
<dbReference type="PANTHER" id="PTHR11709:SF218">
    <property type="entry name" value="L-ASCORBATE OXIDASE"/>
    <property type="match status" value="1"/>
</dbReference>
<dbReference type="InterPro" id="IPR008972">
    <property type="entry name" value="Cupredoxin"/>
</dbReference>
<evidence type="ECO:0000256" key="1">
    <source>
        <dbReference type="ARBA" id="ARBA00001935"/>
    </source>
</evidence>
<dbReference type="Pfam" id="PF07732">
    <property type="entry name" value="Cu-oxidase_3"/>
    <property type="match status" value="1"/>
</dbReference>
<reference evidence="13 14" key="1">
    <citation type="journal article" date="2018" name="PLoS Genet.">
        <title>Population sequencing reveals clonal diversity and ancestral inbreeding in the grapevine cultivar Chardonnay.</title>
        <authorList>
            <person name="Roach M.J."/>
            <person name="Johnson D.L."/>
            <person name="Bohlmann J."/>
            <person name="van Vuuren H.J."/>
            <person name="Jones S.J."/>
            <person name="Pretorius I.S."/>
            <person name="Schmidt S.A."/>
            <person name="Borneman A.R."/>
        </authorList>
    </citation>
    <scope>NUCLEOTIDE SEQUENCE [LARGE SCALE GENOMIC DNA]</scope>
    <source>
        <strain evidence="14">cv. Chardonnay</strain>
        <tissue evidence="13">Leaf</tissue>
    </source>
</reference>
<accession>A0A438F4Y4</accession>
<dbReference type="AlphaFoldDB" id="A0A438F4Y4"/>
<evidence type="ECO:0000259" key="12">
    <source>
        <dbReference type="Pfam" id="PF07732"/>
    </source>
</evidence>
<dbReference type="InterPro" id="IPR011707">
    <property type="entry name" value="Cu-oxidase-like_N"/>
</dbReference>
<comment type="similarity">
    <text evidence="3">Belongs to the multicopper oxidase family.</text>
</comment>
<keyword evidence="5" id="KW-0479">Metal-binding</keyword>
<dbReference type="InterPro" id="IPR045087">
    <property type="entry name" value="Cu-oxidase_fam"/>
</dbReference>
<evidence type="ECO:0000256" key="5">
    <source>
        <dbReference type="ARBA" id="ARBA00022723"/>
    </source>
</evidence>
<feature type="domain" description="Plastocyanin-like" evidence="12">
    <location>
        <begin position="2"/>
        <end position="75"/>
    </location>
</feature>
<dbReference type="Gene3D" id="2.60.40.420">
    <property type="entry name" value="Cupredoxins - blue copper proteins"/>
    <property type="match status" value="4"/>
</dbReference>
<dbReference type="GO" id="GO:0005576">
    <property type="term" value="C:extracellular region"/>
    <property type="evidence" value="ECO:0007669"/>
    <property type="project" value="UniProtKB-SubCell"/>
</dbReference>
<dbReference type="GO" id="GO:0005507">
    <property type="term" value="F:copper ion binding"/>
    <property type="evidence" value="ECO:0007669"/>
    <property type="project" value="InterPro"/>
</dbReference>
<evidence type="ECO:0000259" key="10">
    <source>
        <dbReference type="Pfam" id="PF00394"/>
    </source>
</evidence>
<dbReference type="GO" id="GO:0016491">
    <property type="term" value="F:oxidoreductase activity"/>
    <property type="evidence" value="ECO:0007669"/>
    <property type="project" value="UniProtKB-KW"/>
</dbReference>
<name>A0A438F4Y4_VITVI</name>
<organism evidence="13 14">
    <name type="scientific">Vitis vinifera</name>
    <name type="common">Grape</name>
    <dbReference type="NCBI Taxonomy" id="29760"/>
    <lineage>
        <taxon>Eukaryota</taxon>
        <taxon>Viridiplantae</taxon>
        <taxon>Streptophyta</taxon>
        <taxon>Embryophyta</taxon>
        <taxon>Tracheophyta</taxon>
        <taxon>Spermatophyta</taxon>
        <taxon>Magnoliopsida</taxon>
        <taxon>eudicotyledons</taxon>
        <taxon>Gunneridae</taxon>
        <taxon>Pentapetalae</taxon>
        <taxon>rosids</taxon>
        <taxon>Vitales</taxon>
        <taxon>Vitaceae</taxon>
        <taxon>Viteae</taxon>
        <taxon>Vitis</taxon>
    </lineage>
</organism>
<evidence type="ECO:0000256" key="2">
    <source>
        <dbReference type="ARBA" id="ARBA00004613"/>
    </source>
</evidence>
<evidence type="ECO:0000313" key="13">
    <source>
        <dbReference type="EMBL" id="RVW55041.1"/>
    </source>
</evidence>
<feature type="domain" description="Plastocyanin-like" evidence="11">
    <location>
        <begin position="310"/>
        <end position="370"/>
    </location>
</feature>
<feature type="domain" description="Plastocyanin-like" evidence="10">
    <location>
        <begin position="161"/>
        <end position="204"/>
    </location>
</feature>
<dbReference type="EMBL" id="QGNW01001119">
    <property type="protein sequence ID" value="RVW55041.1"/>
    <property type="molecule type" value="Genomic_DNA"/>
</dbReference>
<evidence type="ECO:0000256" key="7">
    <source>
        <dbReference type="ARBA" id="ARBA00023002"/>
    </source>
</evidence>
<evidence type="ECO:0000259" key="11">
    <source>
        <dbReference type="Pfam" id="PF07731"/>
    </source>
</evidence>
<proteinExistence type="inferred from homology"/>
<keyword evidence="6" id="KW-0677">Repeat</keyword>